<name>A0A7T0FXT0_9BACT</name>
<reference evidence="1 2" key="1">
    <citation type="journal article" date="2020" name="Sci. Rep.">
        <title>Morphology, ultrastructure, genomics, and phylogeny of Euplotes vanleeuwenhoeki sp. nov. and its ultra-reduced endosymbiont Candidatus Pinguicoccus supinus sp. nov.</title>
        <authorList>
            <person name="Serra V."/>
            <person name="Gammuto L."/>
            <person name="Nitla V."/>
            <person name="Castelli M."/>
            <person name="Lanzoni O."/>
            <person name="Sassera D."/>
            <person name="Bandi C."/>
            <person name="Sandeep B.V."/>
            <person name="Verni F."/>
            <person name="Modeo L."/>
            <person name="Petroni G."/>
        </authorList>
    </citation>
    <scope>NUCLEOTIDE SEQUENCE [LARGE SCALE GENOMIC DNA]</scope>
    <source>
        <strain evidence="1 2">KKR18_Esm</strain>
    </source>
</reference>
<protein>
    <submittedName>
        <fullName evidence="1">Uncharacterized protein</fullName>
    </submittedName>
</protein>
<keyword evidence="2" id="KW-1185">Reference proteome</keyword>
<dbReference type="KEGG" id="psup:E5P55_01180"/>
<proteinExistence type="predicted"/>
<sequence>MQFSQNLLTIFNTLKFISYGIKLNYYTINYFLLRIDILYGKSYKNKLIENLKKSMYFVQVKEYRTTFLLNKYLLFFIKKLQHYFSTSTYNIKFQFNFTSKKSLADILDVVDIFIAYKFKFYIDPRLNKIFCIIKNFKNQKLPPIKKSLILYLKPYQIYGIK</sequence>
<dbReference type="AlphaFoldDB" id="A0A7T0FXT0"/>
<evidence type="ECO:0000313" key="1">
    <source>
        <dbReference type="EMBL" id="QPJ58555.1"/>
    </source>
</evidence>
<organism evidence="1 2">
    <name type="scientific">Candidatus Pinguicoccus supinus</name>
    <dbReference type="NCBI Taxonomy" id="2529394"/>
    <lineage>
        <taxon>Bacteria</taxon>
        <taxon>Pseudomonadati</taxon>
        <taxon>Verrucomicrobiota</taxon>
        <taxon>Candidatus Pinguicoccus</taxon>
    </lineage>
</organism>
<evidence type="ECO:0000313" key="2">
    <source>
        <dbReference type="Proteomes" id="UP000594451"/>
    </source>
</evidence>
<gene>
    <name evidence="1" type="ORF">E5P55_01180</name>
</gene>
<accession>A0A7T0FXT0</accession>
<dbReference type="EMBL" id="CP039370">
    <property type="protein sequence ID" value="QPJ58555.1"/>
    <property type="molecule type" value="Genomic_DNA"/>
</dbReference>
<dbReference type="Proteomes" id="UP000594451">
    <property type="component" value="Chromosome"/>
</dbReference>